<dbReference type="GO" id="GO:0000785">
    <property type="term" value="C:chromatin"/>
    <property type="evidence" value="ECO:0007669"/>
    <property type="project" value="TreeGrafter"/>
</dbReference>
<proteinExistence type="predicted"/>
<gene>
    <name evidence="5" type="ORF">VP1G_01230</name>
</gene>
<dbReference type="InterPro" id="IPR011333">
    <property type="entry name" value="SKP1/BTB/POZ_sf"/>
</dbReference>
<dbReference type="PRINTS" id="PR00503">
    <property type="entry name" value="BROMODOMAIN"/>
</dbReference>
<evidence type="ECO:0000256" key="1">
    <source>
        <dbReference type="ARBA" id="ARBA00023117"/>
    </source>
</evidence>
<organism evidence="5 6">
    <name type="scientific">Cytospora mali</name>
    <name type="common">Apple Valsa canker fungus</name>
    <name type="synonym">Valsa mali</name>
    <dbReference type="NCBI Taxonomy" id="578113"/>
    <lineage>
        <taxon>Eukaryota</taxon>
        <taxon>Fungi</taxon>
        <taxon>Dikarya</taxon>
        <taxon>Ascomycota</taxon>
        <taxon>Pezizomycotina</taxon>
        <taxon>Sordariomycetes</taxon>
        <taxon>Sordariomycetidae</taxon>
        <taxon>Diaporthales</taxon>
        <taxon>Cytosporaceae</taxon>
        <taxon>Cytospora</taxon>
    </lineage>
</organism>
<keyword evidence="1 2" id="KW-0103">Bromodomain</keyword>
<evidence type="ECO:0000256" key="2">
    <source>
        <dbReference type="PROSITE-ProRule" id="PRU00035"/>
    </source>
</evidence>
<dbReference type="GO" id="GO:0006338">
    <property type="term" value="P:chromatin remodeling"/>
    <property type="evidence" value="ECO:0007669"/>
    <property type="project" value="TreeGrafter"/>
</dbReference>
<feature type="domain" description="Bromo" evidence="4">
    <location>
        <begin position="355"/>
        <end position="420"/>
    </location>
</feature>
<dbReference type="EMBL" id="KN714670">
    <property type="protein sequence ID" value="KUI53870.1"/>
    <property type="molecule type" value="Genomic_DNA"/>
</dbReference>
<dbReference type="PROSITE" id="PS50014">
    <property type="entry name" value="BROMODOMAIN_2"/>
    <property type="match status" value="1"/>
</dbReference>
<dbReference type="PANTHER" id="PTHR22880:SF225">
    <property type="entry name" value="BROMODOMAIN-CONTAINING PROTEIN BET-1-RELATED"/>
    <property type="match status" value="1"/>
</dbReference>
<dbReference type="GO" id="GO:0006355">
    <property type="term" value="P:regulation of DNA-templated transcription"/>
    <property type="evidence" value="ECO:0007669"/>
    <property type="project" value="TreeGrafter"/>
</dbReference>
<feature type="compositionally biased region" description="Low complexity" evidence="3">
    <location>
        <begin position="15"/>
        <end position="25"/>
    </location>
</feature>
<dbReference type="GO" id="GO:0005634">
    <property type="term" value="C:nucleus"/>
    <property type="evidence" value="ECO:0007669"/>
    <property type="project" value="TreeGrafter"/>
</dbReference>
<evidence type="ECO:0000256" key="3">
    <source>
        <dbReference type="SAM" id="MobiDB-lite"/>
    </source>
</evidence>
<feature type="compositionally biased region" description="Polar residues" evidence="3">
    <location>
        <begin position="1"/>
        <end position="12"/>
    </location>
</feature>
<dbReference type="STRING" id="694573.A0A194UQC0"/>
<feature type="compositionally biased region" description="Polar residues" evidence="3">
    <location>
        <begin position="44"/>
        <end position="57"/>
    </location>
</feature>
<dbReference type="AlphaFoldDB" id="A0A194UQC0"/>
<evidence type="ECO:0000313" key="5">
    <source>
        <dbReference type="EMBL" id="KUI53870.1"/>
    </source>
</evidence>
<accession>A0A194UQC0</accession>
<dbReference type="SMART" id="SM00297">
    <property type="entry name" value="BROMO"/>
    <property type="match status" value="1"/>
</dbReference>
<dbReference type="Gene3D" id="1.20.920.10">
    <property type="entry name" value="Bromodomain-like"/>
    <property type="match status" value="1"/>
</dbReference>
<protein>
    <submittedName>
        <fullName evidence="5">Bromodomain testis-specific protein</fullName>
    </submittedName>
</protein>
<feature type="region of interest" description="Disordered" evidence="3">
    <location>
        <begin position="264"/>
        <end position="321"/>
    </location>
</feature>
<dbReference type="Pfam" id="PF00439">
    <property type="entry name" value="Bromodomain"/>
    <property type="match status" value="1"/>
</dbReference>
<dbReference type="SUPFAM" id="SSF47370">
    <property type="entry name" value="Bromodomain"/>
    <property type="match status" value="1"/>
</dbReference>
<keyword evidence="6" id="KW-1185">Reference proteome</keyword>
<dbReference type="PANTHER" id="PTHR22880">
    <property type="entry name" value="FALZ-RELATED BROMODOMAIN-CONTAINING PROTEINS"/>
    <property type="match status" value="1"/>
</dbReference>
<name>A0A194UQC0_CYTMA</name>
<reference evidence="6" key="1">
    <citation type="submission" date="2014-12" db="EMBL/GenBank/DDBJ databases">
        <title>Genome Sequence of Valsa Canker Pathogens Uncovers a Specific Adaption of Colonization on Woody Bark.</title>
        <authorList>
            <person name="Yin Z."/>
            <person name="Liu H."/>
            <person name="Gao X."/>
            <person name="Li Z."/>
            <person name="Song N."/>
            <person name="Ke X."/>
            <person name="Dai Q."/>
            <person name="Wu Y."/>
            <person name="Sun Y."/>
            <person name="Xu J.-R."/>
            <person name="Kang Z.K."/>
            <person name="Wang L."/>
            <person name="Huang L."/>
        </authorList>
    </citation>
    <scope>NUCLEOTIDE SEQUENCE [LARGE SCALE GENOMIC DNA]</scope>
    <source>
        <strain evidence="6">SXYL134</strain>
    </source>
</reference>
<dbReference type="OrthoDB" id="21449at2759"/>
<feature type="region of interest" description="Disordered" evidence="3">
    <location>
        <begin position="1"/>
        <end position="57"/>
    </location>
</feature>
<dbReference type="SUPFAM" id="SSF54695">
    <property type="entry name" value="POZ domain"/>
    <property type="match status" value="1"/>
</dbReference>
<dbReference type="InterPro" id="IPR050935">
    <property type="entry name" value="Bromo_chromatin_reader"/>
</dbReference>
<dbReference type="InterPro" id="IPR001487">
    <property type="entry name" value="Bromodomain"/>
</dbReference>
<dbReference type="Proteomes" id="UP000078576">
    <property type="component" value="Unassembled WGS sequence"/>
</dbReference>
<dbReference type="InterPro" id="IPR036427">
    <property type="entry name" value="Bromodomain-like_sf"/>
</dbReference>
<evidence type="ECO:0000259" key="4">
    <source>
        <dbReference type="PROSITE" id="PS50014"/>
    </source>
</evidence>
<evidence type="ECO:0000313" key="6">
    <source>
        <dbReference type="Proteomes" id="UP000078576"/>
    </source>
</evidence>
<sequence length="450" mass="50313">MHLKFPQQQHQPQLAAAAATAATAAPDIPSGPTASDTEAVAPNPTATEVTNGNGPDPSSFSWLDAHHQFVVVLVGPDKVPFGLQKDFLCAKSSHYRSKFAHRDELELIDELPNCPVEVFAFTQNFLYTGSVIPDENTMPSYDILVGVWKLGHELEIDGLCDQTLEAMVEVRRATERIPAAPLLVQVWKDTPEGCSIRKLLLGWAAEYMHTSISKAEFAKSLPQDVLSELVVAMVPSDTSPLVQLGGAPGNVNPIHAPRKQVHYLDQEEEEEPEQPYPTIKKPRRPDPLPQSSASKAAVRKTKNALPVTKPVPRRRSNGTVNGDHEYTVEQKLYFCQDLLTRMLSGPGFWTRLVGPFKEPVDPVVDNVPDYFDKVTRPMDLSTMKAKMDRSQYTSDEEFLADMNQIFSNCKTYWKTSDAIYTACEKLEKTFLEKYSQMNKWLAKMEGNEEH</sequence>